<organism evidence="1 2">
    <name type="scientific">Thalassococcus lentus</name>
    <dbReference type="NCBI Taxonomy" id="1210524"/>
    <lineage>
        <taxon>Bacteria</taxon>
        <taxon>Pseudomonadati</taxon>
        <taxon>Pseudomonadota</taxon>
        <taxon>Alphaproteobacteria</taxon>
        <taxon>Rhodobacterales</taxon>
        <taxon>Roseobacteraceae</taxon>
        <taxon>Thalassococcus</taxon>
    </lineage>
</organism>
<evidence type="ECO:0000313" key="1">
    <source>
        <dbReference type="EMBL" id="MDA7424429.1"/>
    </source>
</evidence>
<dbReference type="Proteomes" id="UP001210720">
    <property type="component" value="Unassembled WGS sequence"/>
</dbReference>
<dbReference type="RefSeq" id="WP_271431783.1">
    <property type="nucleotide sequence ID" value="NZ_JAQIOY010000002.1"/>
</dbReference>
<dbReference type="EMBL" id="JAQIOY010000002">
    <property type="protein sequence ID" value="MDA7424429.1"/>
    <property type="molecule type" value="Genomic_DNA"/>
</dbReference>
<reference evidence="1 2" key="1">
    <citation type="submission" date="2023-01" db="EMBL/GenBank/DDBJ databases">
        <title>Thalassococcus onchidii sp. nov., isolated from a marine invertebrate from the South China Sea.</title>
        <authorList>
            <person name="Xu S."/>
            <person name="Liu Z."/>
            <person name="Xu Y."/>
        </authorList>
    </citation>
    <scope>NUCLEOTIDE SEQUENCE [LARGE SCALE GENOMIC DNA]</scope>
    <source>
        <strain evidence="1 2">KCTC 32084</strain>
    </source>
</reference>
<evidence type="ECO:0000313" key="2">
    <source>
        <dbReference type="Proteomes" id="UP001210720"/>
    </source>
</evidence>
<protein>
    <submittedName>
        <fullName evidence="1">Uncharacterized protein</fullName>
    </submittedName>
</protein>
<name>A0ABT4XR53_9RHOB</name>
<keyword evidence="2" id="KW-1185">Reference proteome</keyword>
<comment type="caution">
    <text evidence="1">The sequence shown here is derived from an EMBL/GenBank/DDBJ whole genome shotgun (WGS) entry which is preliminary data.</text>
</comment>
<sequence>MGFMVSVYSAPEVQDCAALHPYLTDRTFRALPIKAQLAQQAKTLHAGFAAKDPRVRMQVGSWWPDAAGQSWDELMARAFDQRDARLTIAREHGFDDWAAVDALGDVGMPLDFEQALDAVLSGRIEDLERQLSDQPGLALATSVFGHRATLLHYLGANGVESHRQCVPENAVDMAKLLLRFGARKRATANMYGGGQTPYDLAATSAHPYRAGLAKALNAVLSP</sequence>
<accession>A0ABT4XR53</accession>
<gene>
    <name evidence="1" type="ORF">PFY00_06810</name>
</gene>
<proteinExistence type="predicted"/>